<dbReference type="InterPro" id="IPR036390">
    <property type="entry name" value="WH_DNA-bd_sf"/>
</dbReference>
<comment type="similarity">
    <text evidence="1">Belongs to the LysR transcriptional regulatory family.</text>
</comment>
<dbReference type="GO" id="GO:0003700">
    <property type="term" value="F:DNA-binding transcription factor activity"/>
    <property type="evidence" value="ECO:0007669"/>
    <property type="project" value="InterPro"/>
</dbReference>
<evidence type="ECO:0000313" key="6">
    <source>
        <dbReference type="EMBL" id="RJF95186.1"/>
    </source>
</evidence>
<dbReference type="SUPFAM" id="SSF46785">
    <property type="entry name" value="Winged helix' DNA-binding domain"/>
    <property type="match status" value="1"/>
</dbReference>
<evidence type="ECO:0000256" key="1">
    <source>
        <dbReference type="ARBA" id="ARBA00009437"/>
    </source>
</evidence>
<name>A0A3A3G169_9BURK</name>
<dbReference type="InterPro" id="IPR005119">
    <property type="entry name" value="LysR_subst-bd"/>
</dbReference>
<dbReference type="InterPro" id="IPR050950">
    <property type="entry name" value="HTH-type_LysR_regulators"/>
</dbReference>
<dbReference type="InterPro" id="IPR000847">
    <property type="entry name" value="LysR_HTH_N"/>
</dbReference>
<evidence type="ECO:0000256" key="3">
    <source>
        <dbReference type="ARBA" id="ARBA00023125"/>
    </source>
</evidence>
<dbReference type="Gene3D" id="3.40.190.10">
    <property type="entry name" value="Periplasmic binding protein-like II"/>
    <property type="match status" value="2"/>
</dbReference>
<evidence type="ECO:0000259" key="5">
    <source>
        <dbReference type="PROSITE" id="PS50931"/>
    </source>
</evidence>
<evidence type="ECO:0000313" key="7">
    <source>
        <dbReference type="Proteomes" id="UP000265955"/>
    </source>
</evidence>
<dbReference type="GO" id="GO:0003677">
    <property type="term" value="F:DNA binding"/>
    <property type="evidence" value="ECO:0007669"/>
    <property type="project" value="UniProtKB-KW"/>
</dbReference>
<keyword evidence="2" id="KW-0805">Transcription regulation</keyword>
<gene>
    <name evidence="6" type="ORF">D3871_17185</name>
</gene>
<keyword evidence="7" id="KW-1185">Reference proteome</keyword>
<dbReference type="RefSeq" id="WP_119770337.1">
    <property type="nucleotide sequence ID" value="NZ_QYUO01000002.1"/>
</dbReference>
<proteinExistence type="inferred from homology"/>
<dbReference type="EMBL" id="QYUO01000002">
    <property type="protein sequence ID" value="RJF95186.1"/>
    <property type="molecule type" value="Genomic_DNA"/>
</dbReference>
<dbReference type="InterPro" id="IPR036388">
    <property type="entry name" value="WH-like_DNA-bd_sf"/>
</dbReference>
<reference evidence="7" key="1">
    <citation type="submission" date="2018-09" db="EMBL/GenBank/DDBJ databases">
        <authorList>
            <person name="Zhu H."/>
        </authorList>
    </citation>
    <scope>NUCLEOTIDE SEQUENCE [LARGE SCALE GENOMIC DNA]</scope>
    <source>
        <strain evidence="7">K1R23-30</strain>
    </source>
</reference>
<organism evidence="6 7">
    <name type="scientific">Noviherbaspirillum saxi</name>
    <dbReference type="NCBI Taxonomy" id="2320863"/>
    <lineage>
        <taxon>Bacteria</taxon>
        <taxon>Pseudomonadati</taxon>
        <taxon>Pseudomonadota</taxon>
        <taxon>Betaproteobacteria</taxon>
        <taxon>Burkholderiales</taxon>
        <taxon>Oxalobacteraceae</taxon>
        <taxon>Noviherbaspirillum</taxon>
    </lineage>
</organism>
<dbReference type="Proteomes" id="UP000265955">
    <property type="component" value="Unassembled WGS sequence"/>
</dbReference>
<accession>A0A3A3G169</accession>
<dbReference type="FunFam" id="1.10.10.10:FF:000001">
    <property type="entry name" value="LysR family transcriptional regulator"/>
    <property type="match status" value="1"/>
</dbReference>
<protein>
    <submittedName>
        <fullName evidence="6">LysR family transcriptional regulator</fullName>
    </submittedName>
</protein>
<dbReference type="Gene3D" id="1.10.10.10">
    <property type="entry name" value="Winged helix-like DNA-binding domain superfamily/Winged helix DNA-binding domain"/>
    <property type="match status" value="1"/>
</dbReference>
<dbReference type="GO" id="GO:0005829">
    <property type="term" value="C:cytosol"/>
    <property type="evidence" value="ECO:0007669"/>
    <property type="project" value="TreeGrafter"/>
</dbReference>
<dbReference type="OrthoDB" id="8679465at2"/>
<dbReference type="Pfam" id="PF03466">
    <property type="entry name" value="LysR_substrate"/>
    <property type="match status" value="1"/>
</dbReference>
<dbReference type="PANTHER" id="PTHR30419:SF8">
    <property type="entry name" value="NITROGEN ASSIMILATION TRANSCRIPTIONAL ACTIVATOR-RELATED"/>
    <property type="match status" value="1"/>
</dbReference>
<dbReference type="SUPFAM" id="SSF53850">
    <property type="entry name" value="Periplasmic binding protein-like II"/>
    <property type="match status" value="1"/>
</dbReference>
<comment type="caution">
    <text evidence="6">The sequence shown here is derived from an EMBL/GenBank/DDBJ whole genome shotgun (WGS) entry which is preliminary data.</text>
</comment>
<dbReference type="PANTHER" id="PTHR30419">
    <property type="entry name" value="HTH-TYPE TRANSCRIPTIONAL REGULATOR YBHD"/>
    <property type="match status" value="1"/>
</dbReference>
<sequence length="301" mass="33482">MAENVTLRQLRYFVAAARTGQFSMAASNEHVSQSAITNAVLALEQQLGVRLFDRLPQGVALTADGEDFFHHARHILDSVRDAMHKPRFRANNLRGKVTVAASYTVLGYFLPELLARFRASYPDVEIDLRDMDRARIEEAVLSGEVELGVAILSNVQKLNRFGHAVLVRSRRQLWVAPEHPLAQLESPSLKDIAQHPYILVTADEAEASTAAYWKAKRLKPNIVFRTGSIEAVRGLVAHGFGVTVLSDMIFRPWSLEGKRIEARPILDVVPHMEAGVLWKQGSTLSTPGEALQQFLLHAYGS</sequence>
<feature type="domain" description="HTH lysR-type" evidence="5">
    <location>
        <begin position="5"/>
        <end position="62"/>
    </location>
</feature>
<dbReference type="AlphaFoldDB" id="A0A3A3G169"/>
<evidence type="ECO:0000256" key="2">
    <source>
        <dbReference type="ARBA" id="ARBA00023015"/>
    </source>
</evidence>
<dbReference type="PROSITE" id="PS50931">
    <property type="entry name" value="HTH_LYSR"/>
    <property type="match status" value="1"/>
</dbReference>
<keyword evidence="3" id="KW-0238">DNA-binding</keyword>
<dbReference type="PRINTS" id="PR00039">
    <property type="entry name" value="HTHLYSR"/>
</dbReference>
<keyword evidence="4" id="KW-0804">Transcription</keyword>
<evidence type="ECO:0000256" key="4">
    <source>
        <dbReference type="ARBA" id="ARBA00023163"/>
    </source>
</evidence>
<dbReference type="Pfam" id="PF00126">
    <property type="entry name" value="HTH_1"/>
    <property type="match status" value="1"/>
</dbReference>